<comment type="caution">
    <text evidence="4">The sequence shown here is derived from an EMBL/GenBank/DDBJ whole genome shotgun (WGS) entry which is preliminary data.</text>
</comment>
<dbReference type="RefSeq" id="WP_184955413.1">
    <property type="nucleotide sequence ID" value="NZ_BOMC01000016.1"/>
</dbReference>
<accession>A0A7W7CYY8</accession>
<dbReference type="InterPro" id="IPR002372">
    <property type="entry name" value="PQQ_rpt_dom"/>
</dbReference>
<keyword evidence="2" id="KW-1133">Transmembrane helix</keyword>
<proteinExistence type="predicted"/>
<keyword evidence="2" id="KW-0812">Transmembrane</keyword>
<evidence type="ECO:0000259" key="3">
    <source>
        <dbReference type="Pfam" id="PF13360"/>
    </source>
</evidence>
<evidence type="ECO:0000256" key="1">
    <source>
        <dbReference type="SAM" id="MobiDB-lite"/>
    </source>
</evidence>
<protein>
    <submittedName>
        <fullName evidence="4">Outer membrane protein assembly factor BamB</fullName>
    </submittedName>
</protein>
<dbReference type="InterPro" id="IPR011047">
    <property type="entry name" value="Quinoprotein_ADH-like_sf"/>
</dbReference>
<dbReference type="EMBL" id="JACHMF010000001">
    <property type="protein sequence ID" value="MBB4697277.1"/>
    <property type="molecule type" value="Genomic_DNA"/>
</dbReference>
<feature type="domain" description="Pyrrolo-quinoline quinone repeat" evidence="3">
    <location>
        <begin position="120"/>
        <end position="272"/>
    </location>
</feature>
<dbReference type="Gene3D" id="2.130.10.10">
    <property type="entry name" value="YVTN repeat-like/Quinoprotein amine dehydrogenase"/>
    <property type="match status" value="1"/>
</dbReference>
<dbReference type="AlphaFoldDB" id="A0A7W7CYY8"/>
<gene>
    <name evidence="4" type="ORF">BKA14_007425</name>
</gene>
<feature type="transmembrane region" description="Helical" evidence="2">
    <location>
        <begin position="38"/>
        <end position="57"/>
    </location>
</feature>
<name>A0A7W7CYY8_9ACTN</name>
<dbReference type="Pfam" id="PF13360">
    <property type="entry name" value="PQQ_2"/>
    <property type="match status" value="1"/>
</dbReference>
<dbReference type="PANTHER" id="PTHR34512">
    <property type="entry name" value="CELL SURFACE PROTEIN"/>
    <property type="match status" value="1"/>
</dbReference>
<dbReference type="Proteomes" id="UP000542742">
    <property type="component" value="Unassembled WGS sequence"/>
</dbReference>
<sequence length="470" mass="49915">MPADLDEIFASVAREADAIPLSTATRARRRGRQRSRNGILAAAAAVCVVLAGIGVVAGPDRRADNKTVAPMPSPSVTTTAAGPLPLVGQPIPFGRAIDEVHPAIVKGHVYAAWKVGSTISVVAADVRTSEVVWRADGFEAGSDLSASVSATDDAVLVSYGGTKTWVLDPADGRRMWEFTSSDLGEWVLHRKVLVQRDPETGRVDAYELRTGRELWSIAPSADKVDQILGMRLDGADVLATSLTDNRLVVVRRSGKVQVRDIVSGDVLRTTTPVSPPVGGNTLIAYEGKLFDGGPGCCDTEPYRVVVTDLATGASKKAFVGRLGHRTGSMDVCGPAMVCLVDQESETVSWVKMIDTTRGETIWQVPGPLDGSSLVANGTDMLVGGDGVTRLIDGNGRENFRFTSGDVQWLDGGRLLVLPELTGGELKIMITALGTITTLGTVPAHTAPCAFTPDRLVCASPQDLRIYEFRE</sequence>
<keyword evidence="5" id="KW-1185">Reference proteome</keyword>
<dbReference type="SUPFAM" id="SSF50998">
    <property type="entry name" value="Quinoprotein alcohol dehydrogenase-like"/>
    <property type="match status" value="1"/>
</dbReference>
<evidence type="ECO:0000313" key="4">
    <source>
        <dbReference type="EMBL" id="MBB4697277.1"/>
    </source>
</evidence>
<feature type="region of interest" description="Disordered" evidence="1">
    <location>
        <begin position="62"/>
        <end position="81"/>
    </location>
</feature>
<reference evidence="4 5" key="1">
    <citation type="submission" date="2020-08" db="EMBL/GenBank/DDBJ databases">
        <title>Sequencing the genomes of 1000 actinobacteria strains.</title>
        <authorList>
            <person name="Klenk H.-P."/>
        </authorList>
    </citation>
    <scope>NUCLEOTIDE SEQUENCE [LARGE SCALE GENOMIC DNA]</scope>
    <source>
        <strain evidence="4 5">DSM 45518</strain>
    </source>
</reference>
<keyword evidence="2" id="KW-0472">Membrane</keyword>
<dbReference type="InterPro" id="IPR015943">
    <property type="entry name" value="WD40/YVTN_repeat-like_dom_sf"/>
</dbReference>
<dbReference type="PANTHER" id="PTHR34512:SF30">
    <property type="entry name" value="OUTER MEMBRANE PROTEIN ASSEMBLY FACTOR BAMB"/>
    <property type="match status" value="1"/>
</dbReference>
<evidence type="ECO:0000313" key="5">
    <source>
        <dbReference type="Proteomes" id="UP000542742"/>
    </source>
</evidence>
<evidence type="ECO:0000256" key="2">
    <source>
        <dbReference type="SAM" id="Phobius"/>
    </source>
</evidence>
<organism evidence="4 5">
    <name type="scientific">Paractinoplanes abujensis</name>
    <dbReference type="NCBI Taxonomy" id="882441"/>
    <lineage>
        <taxon>Bacteria</taxon>
        <taxon>Bacillati</taxon>
        <taxon>Actinomycetota</taxon>
        <taxon>Actinomycetes</taxon>
        <taxon>Micromonosporales</taxon>
        <taxon>Micromonosporaceae</taxon>
        <taxon>Paractinoplanes</taxon>
    </lineage>
</organism>